<evidence type="ECO:0000313" key="2">
    <source>
        <dbReference type="Proteomes" id="UP001302602"/>
    </source>
</evidence>
<protein>
    <submittedName>
        <fullName evidence="1">Uncharacterized protein</fullName>
    </submittedName>
</protein>
<dbReference type="GeneID" id="87833349"/>
<evidence type="ECO:0000313" key="1">
    <source>
        <dbReference type="EMBL" id="KAK4120440.1"/>
    </source>
</evidence>
<proteinExistence type="predicted"/>
<comment type="caution">
    <text evidence="1">The sequence shown here is derived from an EMBL/GenBank/DDBJ whole genome shotgun (WGS) entry which is preliminary data.</text>
</comment>
<accession>A0AAN6YZY0</accession>
<reference evidence="1" key="2">
    <citation type="submission" date="2023-05" db="EMBL/GenBank/DDBJ databases">
        <authorList>
            <consortium name="Lawrence Berkeley National Laboratory"/>
            <person name="Steindorff A."/>
            <person name="Hensen N."/>
            <person name="Bonometti L."/>
            <person name="Westerberg I."/>
            <person name="Brannstrom I.O."/>
            <person name="Guillou S."/>
            <person name="Cros-Aarteil S."/>
            <person name="Calhoun S."/>
            <person name="Haridas S."/>
            <person name="Kuo A."/>
            <person name="Mondo S."/>
            <person name="Pangilinan J."/>
            <person name="Riley R."/>
            <person name="Labutti K."/>
            <person name="Andreopoulos B."/>
            <person name="Lipzen A."/>
            <person name="Chen C."/>
            <person name="Yanf M."/>
            <person name="Daum C."/>
            <person name="Ng V."/>
            <person name="Clum A."/>
            <person name="Ohm R."/>
            <person name="Martin F."/>
            <person name="Silar P."/>
            <person name="Natvig D."/>
            <person name="Lalanne C."/>
            <person name="Gautier V."/>
            <person name="Ament-Velasquez S.L."/>
            <person name="Kruys A."/>
            <person name="Hutchinson M.I."/>
            <person name="Powell A.J."/>
            <person name="Barry K."/>
            <person name="Miller A.N."/>
            <person name="Grigoriev I.V."/>
            <person name="Debuchy R."/>
            <person name="Gladieux P."/>
            <person name="Thoren M.H."/>
            <person name="Johannesson H."/>
        </authorList>
    </citation>
    <scope>NUCLEOTIDE SEQUENCE</scope>
    <source>
        <strain evidence="1">CBS 731.68</strain>
    </source>
</reference>
<dbReference type="Proteomes" id="UP001302602">
    <property type="component" value="Unassembled WGS sequence"/>
</dbReference>
<reference evidence="1" key="1">
    <citation type="journal article" date="2023" name="Mol. Phylogenet. Evol.">
        <title>Genome-scale phylogeny and comparative genomics of the fungal order Sordariales.</title>
        <authorList>
            <person name="Hensen N."/>
            <person name="Bonometti L."/>
            <person name="Westerberg I."/>
            <person name="Brannstrom I.O."/>
            <person name="Guillou S."/>
            <person name="Cros-Aarteil S."/>
            <person name="Calhoun S."/>
            <person name="Haridas S."/>
            <person name="Kuo A."/>
            <person name="Mondo S."/>
            <person name="Pangilinan J."/>
            <person name="Riley R."/>
            <person name="LaButti K."/>
            <person name="Andreopoulos B."/>
            <person name="Lipzen A."/>
            <person name="Chen C."/>
            <person name="Yan M."/>
            <person name="Daum C."/>
            <person name="Ng V."/>
            <person name="Clum A."/>
            <person name="Steindorff A."/>
            <person name="Ohm R.A."/>
            <person name="Martin F."/>
            <person name="Silar P."/>
            <person name="Natvig D.O."/>
            <person name="Lalanne C."/>
            <person name="Gautier V."/>
            <person name="Ament-Velasquez S.L."/>
            <person name="Kruys A."/>
            <person name="Hutchinson M.I."/>
            <person name="Powell A.J."/>
            <person name="Barry K."/>
            <person name="Miller A.N."/>
            <person name="Grigoriev I.V."/>
            <person name="Debuchy R."/>
            <person name="Gladieux P."/>
            <person name="Hiltunen Thoren M."/>
            <person name="Johannesson H."/>
        </authorList>
    </citation>
    <scope>NUCLEOTIDE SEQUENCE</scope>
    <source>
        <strain evidence="1">CBS 731.68</strain>
    </source>
</reference>
<organism evidence="1 2">
    <name type="scientific">Parathielavia appendiculata</name>
    <dbReference type="NCBI Taxonomy" id="2587402"/>
    <lineage>
        <taxon>Eukaryota</taxon>
        <taxon>Fungi</taxon>
        <taxon>Dikarya</taxon>
        <taxon>Ascomycota</taxon>
        <taxon>Pezizomycotina</taxon>
        <taxon>Sordariomycetes</taxon>
        <taxon>Sordariomycetidae</taxon>
        <taxon>Sordariales</taxon>
        <taxon>Chaetomiaceae</taxon>
        <taxon>Parathielavia</taxon>
    </lineage>
</organism>
<gene>
    <name evidence="1" type="ORF">N657DRAFT_683550</name>
</gene>
<dbReference type="AlphaFoldDB" id="A0AAN6YZY0"/>
<keyword evidence="2" id="KW-1185">Reference proteome</keyword>
<name>A0AAN6YZY0_9PEZI</name>
<dbReference type="EMBL" id="MU853238">
    <property type="protein sequence ID" value="KAK4120440.1"/>
    <property type="molecule type" value="Genomic_DNA"/>
</dbReference>
<sequence>MDGPDAVAGDVQGRAVPAWQEQAMDMSFRYFAGEDMDLQLKIAEKVLTDENRAMVFCKMPDALRRHWVKRLREVEPQLQLELPQPFMLVVV</sequence>
<dbReference type="RefSeq" id="XP_062644211.1">
    <property type="nucleotide sequence ID" value="XM_062796581.1"/>
</dbReference>